<keyword evidence="2" id="KW-0732">Signal</keyword>
<evidence type="ECO:0000313" key="3">
    <source>
        <dbReference type="EMBL" id="XBP68535.1"/>
    </source>
</evidence>
<feature type="signal peptide" evidence="2">
    <location>
        <begin position="1"/>
        <end position="24"/>
    </location>
</feature>
<feature type="chain" id="PRO_5044008930" evidence="2">
    <location>
        <begin position="25"/>
        <end position="186"/>
    </location>
</feature>
<evidence type="ECO:0000256" key="1">
    <source>
        <dbReference type="SAM" id="MobiDB-lite"/>
    </source>
</evidence>
<organism evidence="3">
    <name type="scientific">Polaromonas hydrogenivorans</name>
    <dbReference type="NCBI Taxonomy" id="335476"/>
    <lineage>
        <taxon>Bacteria</taxon>
        <taxon>Pseudomonadati</taxon>
        <taxon>Pseudomonadota</taxon>
        <taxon>Betaproteobacteria</taxon>
        <taxon>Burkholderiales</taxon>
        <taxon>Comamonadaceae</taxon>
        <taxon>Polaromonas</taxon>
    </lineage>
</organism>
<feature type="region of interest" description="Disordered" evidence="1">
    <location>
        <begin position="27"/>
        <end position="83"/>
    </location>
</feature>
<feature type="compositionally biased region" description="Basic and acidic residues" evidence="1">
    <location>
        <begin position="34"/>
        <end position="51"/>
    </location>
</feature>
<dbReference type="InterPro" id="IPR024572">
    <property type="entry name" value="RcnB"/>
</dbReference>
<proteinExistence type="predicted"/>
<reference evidence="3" key="1">
    <citation type="submission" date="2024-05" db="EMBL/GenBank/DDBJ databases">
        <authorList>
            <person name="Bunk B."/>
            <person name="Swiderski J."/>
            <person name="Sproer C."/>
            <person name="Thiel V."/>
        </authorList>
    </citation>
    <scope>NUCLEOTIDE SEQUENCE</scope>
    <source>
        <strain evidence="3">DSM 17735</strain>
    </source>
</reference>
<sequence length="186" mass="20042">MLLRSGRSFALVLAATLACTASFAEKPEWAGGGKGDKGGKHEQKAGNDHGNQHGNQQDNQRVEHAPSGQKSGNSPRAGNVRVGGYFGNQQRTVVRTYYGNEFKAGRCPPGLAKKHNGCMPPGQAKKYVVGQRLPRNVVYYPLPQRVVYQLGAPPSGYRYVRVSSDILLLAIGTSMVVDAIQNLSGY</sequence>
<dbReference type="Pfam" id="PF11776">
    <property type="entry name" value="RcnB"/>
    <property type="match status" value="1"/>
</dbReference>
<gene>
    <name evidence="3" type="ORF">ABLV49_11400</name>
</gene>
<dbReference type="EMBL" id="CP157675">
    <property type="protein sequence ID" value="XBP68535.1"/>
    <property type="molecule type" value="Genomic_DNA"/>
</dbReference>
<dbReference type="AlphaFoldDB" id="A0AAU7LLP5"/>
<evidence type="ECO:0000256" key="2">
    <source>
        <dbReference type="SAM" id="SignalP"/>
    </source>
</evidence>
<protein>
    <submittedName>
        <fullName evidence="3">RcnB family protein</fullName>
    </submittedName>
</protein>
<accession>A0AAU7LLP5</accession>
<dbReference type="RefSeq" id="WP_349276528.1">
    <property type="nucleotide sequence ID" value="NZ_CBCSCU010000027.1"/>
</dbReference>
<name>A0AAU7LLP5_9BURK</name>
<dbReference type="Gene3D" id="3.10.450.160">
    <property type="entry name" value="inner membrane protein cigr"/>
    <property type="match status" value="1"/>
</dbReference>
<dbReference type="PROSITE" id="PS51257">
    <property type="entry name" value="PROKAR_LIPOPROTEIN"/>
    <property type="match status" value="1"/>
</dbReference>